<dbReference type="AlphaFoldDB" id="A0A5N6V499"/>
<keyword evidence="2" id="KW-0812">Transmembrane</keyword>
<feature type="transmembrane region" description="Helical" evidence="2">
    <location>
        <begin position="13"/>
        <end position="38"/>
    </location>
</feature>
<dbReference type="Proteomes" id="UP000326950">
    <property type="component" value="Unassembled WGS sequence"/>
</dbReference>
<organism evidence="3 4">
    <name type="scientific">Aspergillus tamarii</name>
    <dbReference type="NCBI Taxonomy" id="41984"/>
    <lineage>
        <taxon>Eukaryota</taxon>
        <taxon>Fungi</taxon>
        <taxon>Dikarya</taxon>
        <taxon>Ascomycota</taxon>
        <taxon>Pezizomycotina</taxon>
        <taxon>Eurotiomycetes</taxon>
        <taxon>Eurotiomycetidae</taxon>
        <taxon>Eurotiales</taxon>
        <taxon>Aspergillaceae</taxon>
        <taxon>Aspergillus</taxon>
        <taxon>Aspergillus subgen. Circumdati</taxon>
    </lineage>
</organism>
<protein>
    <submittedName>
        <fullName evidence="3">Uncharacterized protein</fullName>
    </submittedName>
</protein>
<feature type="compositionally biased region" description="Acidic residues" evidence="1">
    <location>
        <begin position="106"/>
        <end position="116"/>
    </location>
</feature>
<dbReference type="OrthoDB" id="4508649at2759"/>
<reference evidence="3 4" key="1">
    <citation type="submission" date="2019-04" db="EMBL/GenBank/DDBJ databases">
        <title>Friends and foes A comparative genomics study of 23 Aspergillus species from section Flavi.</title>
        <authorList>
            <consortium name="DOE Joint Genome Institute"/>
            <person name="Kjaerbolling I."/>
            <person name="Vesth T."/>
            <person name="Frisvad J.C."/>
            <person name="Nybo J.L."/>
            <person name="Theobald S."/>
            <person name="Kildgaard S."/>
            <person name="Isbrandt T."/>
            <person name="Kuo A."/>
            <person name="Sato A."/>
            <person name="Lyhne E.K."/>
            <person name="Kogle M.E."/>
            <person name="Wiebenga A."/>
            <person name="Kun R.S."/>
            <person name="Lubbers R.J."/>
            <person name="Makela M.R."/>
            <person name="Barry K."/>
            <person name="Chovatia M."/>
            <person name="Clum A."/>
            <person name="Daum C."/>
            <person name="Haridas S."/>
            <person name="He G."/>
            <person name="LaButti K."/>
            <person name="Lipzen A."/>
            <person name="Mondo S."/>
            <person name="Riley R."/>
            <person name="Salamov A."/>
            <person name="Simmons B.A."/>
            <person name="Magnuson J.K."/>
            <person name="Henrissat B."/>
            <person name="Mortensen U.H."/>
            <person name="Larsen T.O."/>
            <person name="Devries R.P."/>
            <person name="Grigoriev I.V."/>
            <person name="Machida M."/>
            <person name="Baker S.E."/>
            <person name="Andersen M.R."/>
        </authorList>
    </citation>
    <scope>NUCLEOTIDE SEQUENCE [LARGE SCALE GENOMIC DNA]</scope>
    <source>
        <strain evidence="3 4">CBS 117626</strain>
    </source>
</reference>
<evidence type="ECO:0000313" key="4">
    <source>
        <dbReference type="Proteomes" id="UP000326950"/>
    </source>
</evidence>
<gene>
    <name evidence="3" type="ORF">BDV40DRAFT_297320</name>
</gene>
<keyword evidence="4" id="KW-1185">Reference proteome</keyword>
<feature type="compositionally biased region" description="Polar residues" evidence="1">
    <location>
        <begin position="89"/>
        <end position="100"/>
    </location>
</feature>
<keyword evidence="2" id="KW-1133">Transmembrane helix</keyword>
<keyword evidence="2" id="KW-0472">Membrane</keyword>
<name>A0A5N6V499_ASPTM</name>
<accession>A0A5N6V499</accession>
<dbReference type="EMBL" id="ML738599">
    <property type="protein sequence ID" value="KAE8165613.1"/>
    <property type="molecule type" value="Genomic_DNA"/>
</dbReference>
<feature type="compositionally biased region" description="Low complexity" evidence="1">
    <location>
        <begin position="145"/>
        <end position="189"/>
    </location>
</feature>
<evidence type="ECO:0000256" key="2">
    <source>
        <dbReference type="SAM" id="Phobius"/>
    </source>
</evidence>
<sequence length="278" mass="31289">MCFDVLGNIITDIISIILLNVSLFLNLLALPGAFWRTLRNWNQRVRRGIRHFLMPRMNANGDIYNPTIINRSSWESRRRRRRNRLVNGTRDQTTGNSSPFVVTHYDDDDDDDDDDDPHGTEQSVDESSGDETVTPEQRRAEQGPQEQGSHHSVQQHQQLGQQQSGQQEPESQGHELQQLEPQQQSSELPPCEPMPRERVVLQQDSGEPAPMAGRGQPGRNRATFFFGPNGIQPRGYTSRRPTGSNHASPANQQTQSTQGNLHMPGTFPVGSEDGGREH</sequence>
<feature type="compositionally biased region" description="Polar residues" evidence="1">
    <location>
        <begin position="239"/>
        <end position="260"/>
    </location>
</feature>
<feature type="region of interest" description="Disordered" evidence="1">
    <location>
        <begin position="75"/>
        <end position="278"/>
    </location>
</feature>
<proteinExistence type="predicted"/>
<evidence type="ECO:0000313" key="3">
    <source>
        <dbReference type="EMBL" id="KAE8165613.1"/>
    </source>
</evidence>
<evidence type="ECO:0000256" key="1">
    <source>
        <dbReference type="SAM" id="MobiDB-lite"/>
    </source>
</evidence>